<name>A0A1I7V019_9PELO</name>
<dbReference type="AlphaFoldDB" id="A0A1I7V019"/>
<dbReference type="WBParaSite" id="Csp11.Scaffold630.g21051.t1">
    <property type="protein sequence ID" value="Csp11.Scaffold630.g21051.t1"/>
    <property type="gene ID" value="Csp11.Scaffold630.g21051"/>
</dbReference>
<sequence length="190" mass="21512">MFKQLLILFISLESVYCVCLDPNEKELSGICFHYVKQKMTFEDAKHWCHYENPVTPSNLAYVPTQFAANFLASYARSAFGVSDGSFWIGLSRAHNWDQWTWDTGLLLDGWSNFDSQHNKNYVAEQISNGKWITLDDSEKHYLACSYDPTNPPTFPPIVPSTLSQSTTARITTTAQPTTTVRTKNAQGLLT</sequence>
<dbReference type="Proteomes" id="UP000095282">
    <property type="component" value="Unplaced"/>
</dbReference>
<dbReference type="InterPro" id="IPR016187">
    <property type="entry name" value="CTDL_fold"/>
</dbReference>
<dbReference type="STRING" id="1561998.A0A1I7V019"/>
<dbReference type="eggNOG" id="KOG4297">
    <property type="taxonomic scope" value="Eukaryota"/>
</dbReference>
<dbReference type="PROSITE" id="PS50041">
    <property type="entry name" value="C_TYPE_LECTIN_2"/>
    <property type="match status" value="1"/>
</dbReference>
<proteinExistence type="predicted"/>
<feature type="domain" description="C-type lectin" evidence="2">
    <location>
        <begin position="27"/>
        <end position="145"/>
    </location>
</feature>
<organism evidence="3 4">
    <name type="scientific">Caenorhabditis tropicalis</name>
    <dbReference type="NCBI Taxonomy" id="1561998"/>
    <lineage>
        <taxon>Eukaryota</taxon>
        <taxon>Metazoa</taxon>
        <taxon>Ecdysozoa</taxon>
        <taxon>Nematoda</taxon>
        <taxon>Chromadorea</taxon>
        <taxon>Rhabditida</taxon>
        <taxon>Rhabditina</taxon>
        <taxon>Rhabditomorpha</taxon>
        <taxon>Rhabditoidea</taxon>
        <taxon>Rhabditidae</taxon>
        <taxon>Peloderinae</taxon>
        <taxon>Caenorhabditis</taxon>
    </lineage>
</organism>
<keyword evidence="3" id="KW-1185">Reference proteome</keyword>
<reference evidence="4" key="1">
    <citation type="submission" date="2016-11" db="UniProtKB">
        <authorList>
            <consortium name="WormBaseParasite"/>
        </authorList>
    </citation>
    <scope>IDENTIFICATION</scope>
</reference>
<dbReference type="InterPro" id="IPR016186">
    <property type="entry name" value="C-type_lectin-like/link_sf"/>
</dbReference>
<dbReference type="PANTHER" id="PTHR23062">
    <property type="entry name" value="HYPOTHETICAL PROTEIN C.ELEGANS"/>
    <property type="match status" value="1"/>
</dbReference>
<keyword evidence="1" id="KW-0732">Signal</keyword>
<dbReference type="Gene3D" id="3.10.100.10">
    <property type="entry name" value="Mannose-Binding Protein A, subunit A"/>
    <property type="match status" value="1"/>
</dbReference>
<evidence type="ECO:0000313" key="4">
    <source>
        <dbReference type="WBParaSite" id="Csp11.Scaffold630.g21051.t1"/>
    </source>
</evidence>
<dbReference type="InterPro" id="IPR001304">
    <property type="entry name" value="C-type_lectin-like"/>
</dbReference>
<evidence type="ECO:0000256" key="1">
    <source>
        <dbReference type="SAM" id="SignalP"/>
    </source>
</evidence>
<accession>A0A1I7V019</accession>
<dbReference type="Pfam" id="PF00059">
    <property type="entry name" value="Lectin_C"/>
    <property type="match status" value="1"/>
</dbReference>
<dbReference type="GO" id="GO:0045087">
    <property type="term" value="P:innate immune response"/>
    <property type="evidence" value="ECO:0007669"/>
    <property type="project" value="TreeGrafter"/>
</dbReference>
<dbReference type="SMART" id="SM00034">
    <property type="entry name" value="CLECT"/>
    <property type="match status" value="1"/>
</dbReference>
<protein>
    <submittedName>
        <fullName evidence="4">C-type lectin domain-containing protein</fullName>
    </submittedName>
</protein>
<dbReference type="CDD" id="cd00037">
    <property type="entry name" value="CLECT"/>
    <property type="match status" value="1"/>
</dbReference>
<dbReference type="SUPFAM" id="SSF56436">
    <property type="entry name" value="C-type lectin-like"/>
    <property type="match status" value="1"/>
</dbReference>
<evidence type="ECO:0000313" key="3">
    <source>
        <dbReference type="Proteomes" id="UP000095282"/>
    </source>
</evidence>
<evidence type="ECO:0000259" key="2">
    <source>
        <dbReference type="PROSITE" id="PS50041"/>
    </source>
</evidence>
<feature type="chain" id="PRO_5009309589" evidence="1">
    <location>
        <begin position="18"/>
        <end position="190"/>
    </location>
</feature>
<dbReference type="PANTHER" id="PTHR23062:SF3">
    <property type="entry name" value="ANF_RECEPTOR DOMAIN-CONTAINING PROTEIN-RELATED"/>
    <property type="match status" value="1"/>
</dbReference>
<feature type="signal peptide" evidence="1">
    <location>
        <begin position="1"/>
        <end position="17"/>
    </location>
</feature>